<dbReference type="PANTHER" id="PTHR19441:SF95">
    <property type="entry name" value="PERLWAPIN ISOFORM X1"/>
    <property type="match status" value="1"/>
</dbReference>
<evidence type="ECO:0000259" key="3">
    <source>
        <dbReference type="PROSITE" id="PS51390"/>
    </source>
</evidence>
<feature type="domain" description="Antistasin-like" evidence="2">
    <location>
        <begin position="724"/>
        <end position="749"/>
    </location>
</feature>
<dbReference type="InterPro" id="IPR004094">
    <property type="entry name" value="Antistasin-like"/>
</dbReference>
<dbReference type="Gene3D" id="4.10.75.10">
    <property type="entry name" value="Elafin-like"/>
    <property type="match status" value="13"/>
</dbReference>
<dbReference type="FunFam" id="4.10.75.10:FF:000001">
    <property type="entry name" value="Anosmin 1"/>
    <property type="match status" value="1"/>
</dbReference>
<feature type="domain" description="WAP" evidence="3">
    <location>
        <begin position="208"/>
        <end position="255"/>
    </location>
</feature>
<dbReference type="SMART" id="SM00289">
    <property type="entry name" value="WR1"/>
    <property type="match status" value="11"/>
</dbReference>
<feature type="domain" description="WAP" evidence="3">
    <location>
        <begin position="988"/>
        <end position="1038"/>
    </location>
</feature>
<feature type="domain" description="WAP" evidence="3">
    <location>
        <begin position="1137"/>
        <end position="1183"/>
    </location>
</feature>
<feature type="domain" description="WAP" evidence="3">
    <location>
        <begin position="853"/>
        <end position="902"/>
    </location>
</feature>
<feature type="domain" description="Antistasin-like" evidence="2">
    <location>
        <begin position="310"/>
        <end position="335"/>
    </location>
</feature>
<organism evidence="4 5">
    <name type="scientific">Patiria miniata</name>
    <name type="common">Bat star</name>
    <name type="synonym">Asterina miniata</name>
    <dbReference type="NCBI Taxonomy" id="46514"/>
    <lineage>
        <taxon>Eukaryota</taxon>
        <taxon>Metazoa</taxon>
        <taxon>Echinodermata</taxon>
        <taxon>Eleutherozoa</taxon>
        <taxon>Asterozoa</taxon>
        <taxon>Asteroidea</taxon>
        <taxon>Valvatacea</taxon>
        <taxon>Valvatida</taxon>
        <taxon>Asterinidae</taxon>
        <taxon>Patiria</taxon>
    </lineage>
</organism>
<feature type="domain" description="WAP" evidence="3">
    <location>
        <begin position="1186"/>
        <end position="1233"/>
    </location>
</feature>
<dbReference type="InterPro" id="IPR006150">
    <property type="entry name" value="Cys_repeat_1"/>
</dbReference>
<dbReference type="InterPro" id="IPR008197">
    <property type="entry name" value="WAP_dom"/>
</dbReference>
<name>A0A914ABU2_PATMI</name>
<dbReference type="CDD" id="cd00199">
    <property type="entry name" value="WAP"/>
    <property type="match status" value="3"/>
</dbReference>
<evidence type="ECO:0000256" key="1">
    <source>
        <dbReference type="SAM" id="SignalP"/>
    </source>
</evidence>
<dbReference type="OrthoDB" id="10021323at2759"/>
<feature type="domain" description="WAP" evidence="3">
    <location>
        <begin position="339"/>
        <end position="387"/>
    </location>
</feature>
<dbReference type="PANTHER" id="PTHR19441">
    <property type="entry name" value="WHEY ACDIC PROTEIN WAP"/>
    <property type="match status" value="1"/>
</dbReference>
<keyword evidence="5" id="KW-1185">Reference proteome</keyword>
<dbReference type="EnsemblMetazoa" id="XM_038204891.1">
    <property type="protein sequence ID" value="XP_038060819.1"/>
    <property type="gene ID" value="LOC119731684"/>
</dbReference>
<feature type="domain" description="WAP" evidence="3">
    <location>
        <begin position="1234"/>
        <end position="1283"/>
    </location>
</feature>
<dbReference type="InterPro" id="IPR011061">
    <property type="entry name" value="Hirudin/antistatin"/>
</dbReference>
<feature type="domain" description="Antistasin-like" evidence="2">
    <location>
        <begin position="908"/>
        <end position="933"/>
    </location>
</feature>
<feature type="domain" description="WAP" evidence="3">
    <location>
        <begin position="160"/>
        <end position="206"/>
    </location>
</feature>
<dbReference type="SUPFAM" id="SSF57262">
    <property type="entry name" value="Leech antihemostatic proteins"/>
    <property type="match status" value="10"/>
</dbReference>
<protein>
    <submittedName>
        <fullName evidence="4">Uncharacterized protein</fullName>
    </submittedName>
</protein>
<dbReference type="Pfam" id="PF02822">
    <property type="entry name" value="Antistasin"/>
    <property type="match status" value="10"/>
</dbReference>
<feature type="signal peptide" evidence="1">
    <location>
        <begin position="1"/>
        <end position="19"/>
    </location>
</feature>
<feature type="domain" description="WAP" evidence="3">
    <location>
        <begin position="753"/>
        <end position="801"/>
    </location>
</feature>
<dbReference type="PROSITE" id="PS51390">
    <property type="entry name" value="WAP"/>
    <property type="match status" value="17"/>
</dbReference>
<dbReference type="OMA" id="MFCPSGF"/>
<feature type="domain" description="Antistasin-like" evidence="2">
    <location>
        <begin position="606"/>
        <end position="631"/>
    </location>
</feature>
<dbReference type="PRINTS" id="PR00003">
    <property type="entry name" value="4DISULPHCORE"/>
</dbReference>
<feature type="domain" description="WAP" evidence="3">
    <location>
        <begin position="107"/>
        <end position="154"/>
    </location>
</feature>
<feature type="domain" description="Antistasin-like" evidence="2">
    <location>
        <begin position="1044"/>
        <end position="1069"/>
    </location>
</feature>
<dbReference type="GO" id="GO:0005615">
    <property type="term" value="C:extracellular space"/>
    <property type="evidence" value="ECO:0007669"/>
    <property type="project" value="TreeGrafter"/>
</dbReference>
<feature type="domain" description="WAP" evidence="3">
    <location>
        <begin position="436"/>
        <end position="486"/>
    </location>
</feature>
<dbReference type="SMART" id="SM00217">
    <property type="entry name" value="WAP"/>
    <property type="match status" value="18"/>
</dbReference>
<feature type="domain" description="WAP" evidence="3">
    <location>
        <begin position="258"/>
        <end position="305"/>
    </location>
</feature>
<feature type="chain" id="PRO_5037954573" evidence="1">
    <location>
        <begin position="20"/>
        <end position="1317"/>
    </location>
</feature>
<feature type="domain" description="Antistasin-like" evidence="2">
    <location>
        <begin position="492"/>
        <end position="517"/>
    </location>
</feature>
<dbReference type="InterPro" id="IPR050514">
    <property type="entry name" value="WAP_four-disulfide_core"/>
</dbReference>
<feature type="domain" description="WAP" evidence="3">
    <location>
        <begin position="21"/>
        <end position="71"/>
    </location>
</feature>
<feature type="domain" description="Antistasin-like" evidence="2">
    <location>
        <begin position="638"/>
        <end position="663"/>
    </location>
</feature>
<dbReference type="Gene3D" id="2.10.22.10">
    <property type="entry name" value="Antistasin, domain 1"/>
    <property type="match status" value="9"/>
</dbReference>
<dbReference type="Proteomes" id="UP000887568">
    <property type="component" value="Unplaced"/>
</dbReference>
<feature type="domain" description="Antistasin-like" evidence="2">
    <location>
        <begin position="1108"/>
        <end position="1134"/>
    </location>
</feature>
<feature type="domain" description="Antistasin-like" evidence="2">
    <location>
        <begin position="574"/>
        <end position="599"/>
    </location>
</feature>
<dbReference type="InterPro" id="IPR036645">
    <property type="entry name" value="Elafin-like_sf"/>
</dbReference>
<dbReference type="RefSeq" id="XP_038060819.1">
    <property type="nucleotide sequence ID" value="XM_038204891.1"/>
</dbReference>
<feature type="domain" description="Antistasin-like" evidence="2">
    <location>
        <begin position="78"/>
        <end position="103"/>
    </location>
</feature>
<dbReference type="GO" id="GO:0004867">
    <property type="term" value="F:serine-type endopeptidase inhibitor activity"/>
    <property type="evidence" value="ECO:0007669"/>
    <property type="project" value="InterPro"/>
</dbReference>
<feature type="domain" description="Antistasin-like" evidence="2">
    <location>
        <begin position="1076"/>
        <end position="1101"/>
    </location>
</feature>
<feature type="domain" description="WAP" evidence="3">
    <location>
        <begin position="521"/>
        <end position="570"/>
    </location>
</feature>
<dbReference type="SUPFAM" id="SSF57256">
    <property type="entry name" value="Elafin-like"/>
    <property type="match status" value="13"/>
</dbReference>
<dbReference type="GeneID" id="119731684"/>
<proteinExistence type="predicted"/>
<feature type="domain" description="WAP" evidence="3">
    <location>
        <begin position="668"/>
        <end position="718"/>
    </location>
</feature>
<keyword evidence="1" id="KW-0732">Signal</keyword>
<reference evidence="4" key="1">
    <citation type="submission" date="2022-11" db="UniProtKB">
        <authorList>
            <consortium name="EnsemblMetazoa"/>
        </authorList>
    </citation>
    <scope>IDENTIFICATION</scope>
</reference>
<sequence>MKGLIGAAVLCWIAVSAVGTRGQALGDCPVTSPSNGTFGLCVDQCQSDANCTVSAQRCCFNGCGHVCIDVATATKAPCPEVLCLIACPYGYQQDEDGCGICTCNNQTVIHSGDCPSPEPDSVGICVANCQHDGDCAQMQKCCSNSCGHQCMEATHHGQGNSSKPGQCPTTDGGLGLCSEGCTADADCSGNHKCCSNGCGHQCREPVGEKPGTCPVGMLLEGSVGTCQELCSHDQECPAFHKCCSNGCGHACILPLDLPVIHEGACPIPDESGFGTCQEACDNDGNCTASQKCCSNGCGHTCVDAVKEPECPSVMCMMWCPHGYQQDSQGCDICLCNQQTVIHAGECPTVTDSAGFGVCVELCDHDGNCTDTQKCCSNGCGHACVDAAQPDPTYAGCPAVTPDQLGVCITDCSAHADCNDSRLCCPNGCGHQCMEAVTVHPGTCPVGTLSAGFSGICSELCSNDGDCPSADLKCCSNGCGHVCVAANPTPDSCSNITCRMFCLFGFKKDANGCEICECFEPPAVHPGTCPVGVLPQDMIGTCVESCQADGDCANHEKCCSNGCGHSCLNTTTILCPDFMCAIYCEYGHQKDQNGCDTCNCLEEPVDCGDVFCTMHCPYGFKKQPNGCAICECQNNPAGCSEVMCMMYCETGYQRDANGCEVCMCNQQPPIISPGSCPVVVPDDVGFGTCADMCDNDVECPTNQKCCTNSCGGHQCVEAENIPIECPSMHCMMWCPHGFQKDQTGCDLCLCNQQTEIHVGSCPPPPADGFGICSESCGHDGACAQTEKCCPNSCGAHQCTPAITTDVKPGTCPEVTGDGAGICVEACTADSNCTGSEKCCRNGCGHQCLEPVNRPVVRAGECPIGTLPEGVNGICSDMCQEDSDCLDNQKCCSNGCGRVCMTSVNAPSICDELMCTMFCDYGFKRDDNNCEICACNDPPVVHVGECPAINNGGSFGICTESCMSDGDCEQHQKCCSNGCGHVCVDAINIPVVHAGSCPVGALPGGMSVGVCVDVCDSDDDCDSDMKCCSNGCGHQCLKAVDIPVICPDVMCMIFCTHGFQKDENGCNVCTCKTEPVTCPPILCQRFCEEGAFIDENGCDTCQCKGDPDICSPIMCNMFCNYGFEKDPVTGCDICSCNQPVFHAGECPSTVDVIGLCGEFCAHDGDCLTNQRCCSNGCGHTCVEAIQQTVLKPGGCPVIEDDRVGICVDNCTTDADCVKDLKCCSNGCGHSCLEPKKDTKPGMCPIVTGDSHDDSSCLDECKYDTDCENVLKCCHRSCGHVCIEPRQVEDLFGDPGAGQTALMSSVIAICTAVFVTMTLM</sequence>
<feature type="domain" description="WAP" evidence="3">
    <location>
        <begin position="937"/>
        <end position="985"/>
    </location>
</feature>
<evidence type="ECO:0000259" key="2">
    <source>
        <dbReference type="PROSITE" id="PS51252"/>
    </source>
</evidence>
<evidence type="ECO:0000313" key="5">
    <source>
        <dbReference type="Proteomes" id="UP000887568"/>
    </source>
</evidence>
<evidence type="ECO:0000313" key="4">
    <source>
        <dbReference type="EnsemblMetazoa" id="XP_038060819.1"/>
    </source>
</evidence>
<feature type="domain" description="WAP" evidence="3">
    <location>
        <begin position="803"/>
        <end position="850"/>
    </location>
</feature>
<accession>A0A914ABU2</accession>
<dbReference type="PROSITE" id="PS51252">
    <property type="entry name" value="ANTISTASIN"/>
    <property type="match status" value="11"/>
</dbReference>
<dbReference type="Pfam" id="PF00095">
    <property type="entry name" value="WAP"/>
    <property type="match status" value="18"/>
</dbReference>